<dbReference type="RefSeq" id="WP_370481294.1">
    <property type="nucleotide sequence ID" value="NZ_JBEOQA010000001.1"/>
</dbReference>
<dbReference type="EMBL" id="JBEOQB010000001">
    <property type="protein sequence ID" value="MEZ0450805.1"/>
    <property type="molecule type" value="Genomic_DNA"/>
</dbReference>
<evidence type="ECO:0000313" key="1">
    <source>
        <dbReference type="EMBL" id="MEZ0450805.1"/>
    </source>
</evidence>
<sequence>MKVFNIRPLHWTIASIALLIGGSTTFSSCSKDNAPTEETTRIEGTKLVLNVSGIDENQRISTKGATHTDGTEAARTKVLEFAEFDAVLETSNNLPASVSRSLAKTAAANGSSASKRAAAIENGVKYRLYLFSQDGTQLLSSEQFIAGTQGTIDVTQGTTYKWVALSYNAVDDVPNITTANTKISLPGGKDILYASGEVTVPTGGSTVNVPINIMFAHKFARLAVELNTQGMFANMTGAKVAVAGIKTATIDVANGTLSDLVSADHEIPFANFTDIDPLYQDAKIAYTYTADPVAVPGGIKVNVSNLALRIDDNSIRQFSATPVNFAFNITPVLGNSHHLLVNLIESPLTIEGTRWARQNIYYQAGHNPYRFHHTYAHTNARNTYFSFKGLVPDQFGKNSDPCAEVYPKGVWRQASESDFRKLTGVLGIGGKQTTYGSVNGRGYFEYDATGTAAPYPGNKLRFNFNGGSDSFAFVNGVLQINLANYGNRAELWTGTSGLNIGGLLGFGAWYYHAERGAFNIHNDDLTANLLNVSAIGVDFIETQLKNVRCVRN</sequence>
<protein>
    <recommendedName>
        <fullName evidence="3">Fimbrillin-A associated anchor proteins Mfa1 and Mfa2</fullName>
    </recommendedName>
</protein>
<name>A0ABV4H8K2_9SPHI</name>
<dbReference type="PROSITE" id="PS51257">
    <property type="entry name" value="PROKAR_LIPOPROTEIN"/>
    <property type="match status" value="1"/>
</dbReference>
<dbReference type="Proteomes" id="UP001566204">
    <property type="component" value="Unassembled WGS sequence"/>
</dbReference>
<keyword evidence="2" id="KW-1185">Reference proteome</keyword>
<accession>A0ABV4H8K2</accession>
<gene>
    <name evidence="1" type="ORF">ABTW24_04275</name>
</gene>
<comment type="caution">
    <text evidence="1">The sequence shown here is derived from an EMBL/GenBank/DDBJ whole genome shotgun (WGS) entry which is preliminary data.</text>
</comment>
<evidence type="ECO:0000313" key="2">
    <source>
        <dbReference type="Proteomes" id="UP001566204"/>
    </source>
</evidence>
<evidence type="ECO:0008006" key="3">
    <source>
        <dbReference type="Google" id="ProtNLM"/>
    </source>
</evidence>
<proteinExistence type="predicted"/>
<reference evidence="1 2" key="1">
    <citation type="submission" date="2024-06" db="EMBL/GenBank/DDBJ databases">
        <title>Soil Sphingobacterium thalpophilum.</title>
        <authorList>
            <person name="Yang J."/>
            <person name="Li J."/>
        </authorList>
    </citation>
    <scope>NUCLEOTIDE SEQUENCE [LARGE SCALE GENOMIC DNA]</scope>
    <source>
        <strain evidence="1 2">22g91tb</strain>
    </source>
</reference>
<organism evidence="1 2">
    <name type="scientific">Sphingobacterium thalpophilum</name>
    <dbReference type="NCBI Taxonomy" id="259"/>
    <lineage>
        <taxon>Bacteria</taxon>
        <taxon>Pseudomonadati</taxon>
        <taxon>Bacteroidota</taxon>
        <taxon>Sphingobacteriia</taxon>
        <taxon>Sphingobacteriales</taxon>
        <taxon>Sphingobacteriaceae</taxon>
        <taxon>Sphingobacterium</taxon>
    </lineage>
</organism>